<dbReference type="SUPFAM" id="SSF75005">
    <property type="entry name" value="Arabinanase/levansucrase/invertase"/>
    <property type="match status" value="1"/>
</dbReference>
<gene>
    <name evidence="2" type="ORF">UFOPK1684_01546</name>
    <name evidence="3" type="ORF">UFOPK2158_01264</name>
</gene>
<dbReference type="PROSITE" id="PS51257">
    <property type="entry name" value="PROKAR_LIPOPROTEIN"/>
    <property type="match status" value="1"/>
</dbReference>
<dbReference type="EMBL" id="CAEZTM010000126">
    <property type="protein sequence ID" value="CAB4583070.1"/>
    <property type="molecule type" value="Genomic_DNA"/>
</dbReference>
<evidence type="ECO:0000313" key="3">
    <source>
        <dbReference type="EMBL" id="CAB4652079.1"/>
    </source>
</evidence>
<reference evidence="3" key="1">
    <citation type="submission" date="2020-05" db="EMBL/GenBank/DDBJ databases">
        <authorList>
            <person name="Chiriac C."/>
            <person name="Salcher M."/>
            <person name="Ghai R."/>
            <person name="Kavagutti S V."/>
        </authorList>
    </citation>
    <scope>NUCLEOTIDE SEQUENCE</scope>
</reference>
<evidence type="ECO:0000256" key="1">
    <source>
        <dbReference type="SAM" id="MobiDB-lite"/>
    </source>
</evidence>
<evidence type="ECO:0000313" key="2">
    <source>
        <dbReference type="EMBL" id="CAB4583070.1"/>
    </source>
</evidence>
<accession>A0A6J6KVU4</accession>
<dbReference type="Gene3D" id="2.115.10.20">
    <property type="entry name" value="Glycosyl hydrolase domain, family 43"/>
    <property type="match status" value="1"/>
</dbReference>
<feature type="region of interest" description="Disordered" evidence="1">
    <location>
        <begin position="26"/>
        <end position="47"/>
    </location>
</feature>
<name>A0A6J6KVU4_9ZZZZ</name>
<dbReference type="InterPro" id="IPR023296">
    <property type="entry name" value="Glyco_hydro_beta-prop_sf"/>
</dbReference>
<organism evidence="3">
    <name type="scientific">freshwater metagenome</name>
    <dbReference type="NCBI Taxonomy" id="449393"/>
    <lineage>
        <taxon>unclassified sequences</taxon>
        <taxon>metagenomes</taxon>
        <taxon>ecological metagenomes</taxon>
    </lineage>
</organism>
<dbReference type="EMBL" id="CAEZVY010000164">
    <property type="protein sequence ID" value="CAB4652079.1"/>
    <property type="molecule type" value="Genomic_DNA"/>
</dbReference>
<dbReference type="AlphaFoldDB" id="A0A6J6KVU4"/>
<sequence length="329" mass="35161">MTPSRLTIGALALVWALTLSACQSGPAESPASGDAAQSGSSTATEEGAPTAGFTLELGEQLGIEGVSPELIAHPEGGYLLLTTGLSQDRVFTSSDGQSFAPDRSLQVPMGSDYSLLQKPDGTWLLYYVSFDGPPAEPGQPMDPQTMKKVVMVSQSPTLGNFGPGVPTGIRQEEPGPAWGVPETYIAPDGSYMMMWVDMPEGERWEVLRTATSSDGLSFTANDGYVITDGYVDPFMLRADAGDWVLLLSTTPSEQRLPQKIFVARSSDGTTWDIDDTPLLESSDYNYLDPAAVEIGDNEWLVVLTQADKANAISGPHDYVRAILRETPAS</sequence>
<protein>
    <submittedName>
        <fullName evidence="3">Unannotated protein</fullName>
    </submittedName>
</protein>
<feature type="compositionally biased region" description="Polar residues" evidence="1">
    <location>
        <begin position="35"/>
        <end position="44"/>
    </location>
</feature>
<proteinExistence type="predicted"/>